<dbReference type="EMBL" id="AZHD01000008">
    <property type="protein sequence ID" value="OAA61192.1"/>
    <property type="molecule type" value="Genomic_DNA"/>
</dbReference>
<feature type="region of interest" description="Disordered" evidence="1">
    <location>
        <begin position="127"/>
        <end position="210"/>
    </location>
</feature>
<sequence>MSTNSKVESAIEKIKKQQEAVAQSRYQLSPSQCISLDTAVALLEETEESLQKRSTQQQGRRRRVRNFLLRVADGLGVEPAFLCMLSLPITTLAEVQLLLYNPLARWWETAEKHSGLRDLASRSFPKGAGITNSLETSTASAASLPKKRPFSEVVGDKNVDGRDGDRKRDYTESADGDEDVDEDDDEDGHENEDEDQESDDGRATEAIGQLPDARLTGKVYQLSDLEAIRVICNNEHPQILLTVPVLHEEGAAFITIRIARRDSMEFLTELRRGM</sequence>
<gene>
    <name evidence="2" type="ORF">SPI_05216</name>
</gene>
<evidence type="ECO:0000313" key="3">
    <source>
        <dbReference type="Proteomes" id="UP000076874"/>
    </source>
</evidence>
<protein>
    <submittedName>
        <fullName evidence="2">Uncharacterized protein</fullName>
    </submittedName>
</protein>
<dbReference type="AlphaFoldDB" id="A0A167U2X1"/>
<reference evidence="2 3" key="1">
    <citation type="journal article" date="2016" name="Genome Biol. Evol.">
        <title>Divergent and convergent evolution of fungal pathogenicity.</title>
        <authorList>
            <person name="Shang Y."/>
            <person name="Xiao G."/>
            <person name="Zheng P."/>
            <person name="Cen K."/>
            <person name="Zhan S."/>
            <person name="Wang C."/>
        </authorList>
    </citation>
    <scope>NUCLEOTIDE SEQUENCE [LARGE SCALE GENOMIC DNA]</scope>
    <source>
        <strain evidence="2 3">RCEF 264</strain>
    </source>
</reference>
<evidence type="ECO:0000313" key="2">
    <source>
        <dbReference type="EMBL" id="OAA61192.1"/>
    </source>
</evidence>
<proteinExistence type="predicted"/>
<keyword evidence="3" id="KW-1185">Reference proteome</keyword>
<evidence type="ECO:0000256" key="1">
    <source>
        <dbReference type="SAM" id="MobiDB-lite"/>
    </source>
</evidence>
<feature type="compositionally biased region" description="Acidic residues" evidence="1">
    <location>
        <begin position="172"/>
        <end position="198"/>
    </location>
</feature>
<name>A0A167U2X1_9HYPO</name>
<comment type="caution">
    <text evidence="2">The sequence shown here is derived from an EMBL/GenBank/DDBJ whole genome shotgun (WGS) entry which is preliminary data.</text>
</comment>
<feature type="compositionally biased region" description="Basic and acidic residues" evidence="1">
    <location>
        <begin position="154"/>
        <end position="171"/>
    </location>
</feature>
<organism evidence="2 3">
    <name type="scientific">Niveomyces insectorum RCEF 264</name>
    <dbReference type="NCBI Taxonomy" id="1081102"/>
    <lineage>
        <taxon>Eukaryota</taxon>
        <taxon>Fungi</taxon>
        <taxon>Dikarya</taxon>
        <taxon>Ascomycota</taxon>
        <taxon>Pezizomycotina</taxon>
        <taxon>Sordariomycetes</taxon>
        <taxon>Hypocreomycetidae</taxon>
        <taxon>Hypocreales</taxon>
        <taxon>Cordycipitaceae</taxon>
        <taxon>Niveomyces</taxon>
    </lineage>
</organism>
<dbReference type="Proteomes" id="UP000076874">
    <property type="component" value="Unassembled WGS sequence"/>
</dbReference>
<accession>A0A167U2X1</accession>